<dbReference type="Proteomes" id="UP001379533">
    <property type="component" value="Chromosome"/>
</dbReference>
<dbReference type="RefSeq" id="WP_394847357.1">
    <property type="nucleotide sequence ID" value="NZ_CP089982.1"/>
</dbReference>
<proteinExistence type="predicted"/>
<accession>A0ABZ2KK48</accession>
<organism evidence="1 2">
    <name type="scientific">Pendulispora brunnea</name>
    <dbReference type="NCBI Taxonomy" id="2905690"/>
    <lineage>
        <taxon>Bacteria</taxon>
        <taxon>Pseudomonadati</taxon>
        <taxon>Myxococcota</taxon>
        <taxon>Myxococcia</taxon>
        <taxon>Myxococcales</taxon>
        <taxon>Sorangiineae</taxon>
        <taxon>Pendulisporaceae</taxon>
        <taxon>Pendulispora</taxon>
    </lineage>
</organism>
<evidence type="ECO:0000313" key="1">
    <source>
        <dbReference type="EMBL" id="WXA96741.1"/>
    </source>
</evidence>
<evidence type="ECO:0000313" key="2">
    <source>
        <dbReference type="Proteomes" id="UP001379533"/>
    </source>
</evidence>
<reference evidence="1 2" key="1">
    <citation type="submission" date="2021-12" db="EMBL/GenBank/DDBJ databases">
        <title>Discovery of the Pendulisporaceae a myxobacterial family with distinct sporulation behavior and unique specialized metabolism.</title>
        <authorList>
            <person name="Garcia R."/>
            <person name="Popoff A."/>
            <person name="Bader C.D."/>
            <person name="Loehr J."/>
            <person name="Walesch S."/>
            <person name="Walt C."/>
            <person name="Boldt J."/>
            <person name="Bunk B."/>
            <person name="Haeckl F.J.F.P.J."/>
            <person name="Gunesch A.P."/>
            <person name="Birkelbach J."/>
            <person name="Nuebel U."/>
            <person name="Pietschmann T."/>
            <person name="Bach T."/>
            <person name="Mueller R."/>
        </authorList>
    </citation>
    <scope>NUCLEOTIDE SEQUENCE [LARGE SCALE GENOMIC DNA]</scope>
    <source>
        <strain evidence="1 2">MSr12523</strain>
    </source>
</reference>
<gene>
    <name evidence="1" type="ORF">LZC95_07815</name>
</gene>
<keyword evidence="2" id="KW-1185">Reference proteome</keyword>
<protein>
    <submittedName>
        <fullName evidence="1">Uncharacterized protein</fullName>
    </submittedName>
</protein>
<dbReference type="EMBL" id="CP089982">
    <property type="protein sequence ID" value="WXA96741.1"/>
    <property type="molecule type" value="Genomic_DNA"/>
</dbReference>
<name>A0ABZ2KK48_9BACT</name>
<sequence length="114" mass="13032">MCEYRGEEINWQTSEPVDAPQGSRLVIVRDAKGAYWGHVPELWQPADALIAFARWYVCDYSLTPEVFLEVRDLDTLVQAGRAKLDEDGEVVEISTRAWPFLFKAEWRDAMGNAP</sequence>